<dbReference type="Gene3D" id="1.25.40.10">
    <property type="entry name" value="Tetratricopeptide repeat domain"/>
    <property type="match status" value="1"/>
</dbReference>
<dbReference type="EMBL" id="JABBNU010000009">
    <property type="protein sequence ID" value="NMM49607.1"/>
    <property type="molecule type" value="Genomic_DNA"/>
</dbReference>
<organism evidence="2 3">
    <name type="scientific">Marinigracilibium pacificum</name>
    <dbReference type="NCBI Taxonomy" id="2729599"/>
    <lineage>
        <taxon>Bacteria</taxon>
        <taxon>Pseudomonadati</taxon>
        <taxon>Bacteroidota</taxon>
        <taxon>Cytophagia</taxon>
        <taxon>Cytophagales</taxon>
        <taxon>Flammeovirgaceae</taxon>
        <taxon>Marinigracilibium</taxon>
    </lineage>
</organism>
<proteinExistence type="predicted"/>
<dbReference type="InterPro" id="IPR019734">
    <property type="entry name" value="TPR_rpt"/>
</dbReference>
<feature type="repeat" description="TPR" evidence="1">
    <location>
        <begin position="96"/>
        <end position="129"/>
    </location>
</feature>
<dbReference type="InterPro" id="IPR011990">
    <property type="entry name" value="TPR-like_helical_dom_sf"/>
</dbReference>
<dbReference type="AlphaFoldDB" id="A0A848IZA2"/>
<comment type="caution">
    <text evidence="2">The sequence shown here is derived from an EMBL/GenBank/DDBJ whole genome shotgun (WGS) entry which is preliminary data.</text>
</comment>
<accession>A0A848IZA2</accession>
<dbReference type="SUPFAM" id="SSF48452">
    <property type="entry name" value="TPR-like"/>
    <property type="match status" value="1"/>
</dbReference>
<keyword evidence="3" id="KW-1185">Reference proteome</keyword>
<sequence length="533" mass="60540">MNIRSLTYCLLLFTTFQSVSSQTLFSELKNGEKRADMHYANQEYMLALELYLNKFEKKKKGELALKIGKTFLELNNPKQAVKYLSVYTENNNNLNKTDYKFLAESFENAGNYEEAIHWYNQYLKTDPNNEAIAEIVWQLNNRHTLYEDSTLFEVSSININTEYNEFAPCLYKDGIIYISDAPSHGGIKLIDNYSSRSFTRWLKTEKKYDSLIGYTFHSKPKEFGNNIESRFNKGTLYISGDSLIFYSSNGSPSKITGKSNLQLFISHKVNGNWTDPESFPYNNLEYSISQPTYNEETQTLYFASDMPGGHGGLDLYLSKSINGTWTKPINLGADINTEKDECYPFIIGTTLYFASNGHPGLGGLDIFRSYFINEKPGQIKNIGFPINTNFDDFGLVISSKNDEGYFTSNRNGGTLNDDIFSVKIGLQTYPIKISGSIQAKELHDEVESISTLKNSTLALIDKHRGEAVSHALSNEYGEFSITIPYDGEFYIKINDDNLGEALVNLDIPKEKEKQSTYKIVIVKELFNTNNKAN</sequence>
<gene>
    <name evidence="2" type="ORF">HH304_14455</name>
</gene>
<reference evidence="2 3" key="1">
    <citation type="submission" date="2020-04" db="EMBL/GenBank/DDBJ databases">
        <title>Flammeovirgaceae bacterium KN852 isolated from deep sea.</title>
        <authorList>
            <person name="Zhang D.-C."/>
        </authorList>
    </citation>
    <scope>NUCLEOTIDE SEQUENCE [LARGE SCALE GENOMIC DNA]</scope>
    <source>
        <strain evidence="2 3">KN852</strain>
    </source>
</reference>
<dbReference type="InterPro" id="IPR011659">
    <property type="entry name" value="WD40"/>
</dbReference>
<dbReference type="Pfam" id="PF07676">
    <property type="entry name" value="PD40"/>
    <property type="match status" value="1"/>
</dbReference>
<dbReference type="PROSITE" id="PS50005">
    <property type="entry name" value="TPR"/>
    <property type="match status" value="1"/>
</dbReference>
<protein>
    <submittedName>
        <fullName evidence="2">Tetratricopeptide repeat protein</fullName>
    </submittedName>
</protein>
<dbReference type="RefSeq" id="WP_169682884.1">
    <property type="nucleotide sequence ID" value="NZ_JABBNU010000009.1"/>
</dbReference>
<keyword evidence="1" id="KW-0802">TPR repeat</keyword>
<dbReference type="Proteomes" id="UP000559010">
    <property type="component" value="Unassembled WGS sequence"/>
</dbReference>
<name>A0A848IZA2_9BACT</name>
<evidence type="ECO:0000313" key="3">
    <source>
        <dbReference type="Proteomes" id="UP000559010"/>
    </source>
</evidence>
<evidence type="ECO:0000313" key="2">
    <source>
        <dbReference type="EMBL" id="NMM49607.1"/>
    </source>
</evidence>
<evidence type="ECO:0000256" key="1">
    <source>
        <dbReference type="PROSITE-ProRule" id="PRU00339"/>
    </source>
</evidence>